<dbReference type="OrthoDB" id="2576294at2759"/>
<accession>A0A854QM53</accession>
<feature type="region of interest" description="Disordered" evidence="1">
    <location>
        <begin position="1"/>
        <end position="21"/>
    </location>
</feature>
<evidence type="ECO:0000313" key="2">
    <source>
        <dbReference type="EMBL" id="OXG31181.1"/>
    </source>
</evidence>
<comment type="caution">
    <text evidence="2">The sequence shown here is derived from an EMBL/GenBank/DDBJ whole genome shotgun (WGS) entry which is preliminary data.</text>
</comment>
<reference evidence="2 3" key="1">
    <citation type="submission" date="2017-06" db="EMBL/GenBank/DDBJ databases">
        <title>Global population genomics of the pathogenic fungus Cryptococcus neoformans var. grubii.</title>
        <authorList>
            <person name="Cuomo C."/>
            <person name="Litvintseva A."/>
            <person name="Chen Y."/>
            <person name="Young S."/>
            <person name="Zeng Q."/>
            <person name="Chapman S."/>
            <person name="Gujja S."/>
            <person name="Saif S."/>
            <person name="Birren B."/>
        </authorList>
    </citation>
    <scope>NUCLEOTIDE SEQUENCE [LARGE SCALE GENOMIC DNA]</scope>
    <source>
        <strain evidence="2 3">Tu259-1</strain>
    </source>
</reference>
<name>A0A854QM53_CRYNE</name>
<feature type="region of interest" description="Disordered" evidence="1">
    <location>
        <begin position="142"/>
        <end position="193"/>
    </location>
</feature>
<evidence type="ECO:0000313" key="3">
    <source>
        <dbReference type="Proteomes" id="UP000199727"/>
    </source>
</evidence>
<sequence length="317" mass="33975">MSSSSSSDSSASYPSFESRSFKRSSIDISNLDAFLSLSITSPYIRETYPPTDSSVVSAVSSVLRGGSFDISVPSEVSAALSERSSAVGKEVREIRSGRGRENGEEVGQRMRERAKSVGEIVESWVSSGATFTPFPSSDFRSGRFSGGHHDRLSTASTPSSGTASTSTSNHVSSAPLETTTTSSKELSSAPRRRLATTTVANLKPCPPTVDPSTVCDIISYIQSADSNGNGNSNPSPTLNEEHWWTAYHALRSPSAFGTHGVPSNLSEKLAAMRALRWKDVESDVGYEEERARMFWGDESLAGSHLEGWGEIKKLSQG</sequence>
<feature type="compositionally biased region" description="Low complexity" evidence="1">
    <location>
        <begin position="176"/>
        <end position="188"/>
    </location>
</feature>
<gene>
    <name evidence="2" type="ORF">C361_00067</name>
</gene>
<evidence type="ECO:0000256" key="1">
    <source>
        <dbReference type="SAM" id="MobiDB-lite"/>
    </source>
</evidence>
<protein>
    <submittedName>
        <fullName evidence="2">Uncharacterized protein</fullName>
    </submittedName>
</protein>
<dbReference type="AlphaFoldDB" id="A0A854QM53"/>
<organism evidence="2 3">
    <name type="scientific">Cryptococcus neoformans Tu259-1</name>
    <dbReference type="NCBI Taxonomy" id="1230072"/>
    <lineage>
        <taxon>Eukaryota</taxon>
        <taxon>Fungi</taxon>
        <taxon>Dikarya</taxon>
        <taxon>Basidiomycota</taxon>
        <taxon>Agaricomycotina</taxon>
        <taxon>Tremellomycetes</taxon>
        <taxon>Tremellales</taxon>
        <taxon>Cryptococcaceae</taxon>
        <taxon>Cryptococcus</taxon>
        <taxon>Cryptococcus neoformans species complex</taxon>
    </lineage>
</organism>
<proteinExistence type="predicted"/>
<feature type="compositionally biased region" description="Low complexity" evidence="1">
    <location>
        <begin position="1"/>
        <end position="18"/>
    </location>
</feature>
<dbReference type="EMBL" id="AMKT01000003">
    <property type="protein sequence ID" value="OXG31181.1"/>
    <property type="molecule type" value="Genomic_DNA"/>
</dbReference>
<dbReference type="Proteomes" id="UP000199727">
    <property type="component" value="Unassembled WGS sequence"/>
</dbReference>
<feature type="compositionally biased region" description="Low complexity" evidence="1">
    <location>
        <begin position="153"/>
        <end position="168"/>
    </location>
</feature>